<evidence type="ECO:0000259" key="3">
    <source>
        <dbReference type="SMART" id="SM00062"/>
    </source>
</evidence>
<dbReference type="AlphaFoldDB" id="A0A502BL10"/>
<dbReference type="SUPFAM" id="SSF53850">
    <property type="entry name" value="Periplasmic binding protein-like II"/>
    <property type="match status" value="1"/>
</dbReference>
<protein>
    <submittedName>
        <fullName evidence="4">Transporter substrate-binding domain-containing protein</fullName>
    </submittedName>
</protein>
<feature type="signal peptide" evidence="2">
    <location>
        <begin position="1"/>
        <end position="24"/>
    </location>
</feature>
<comment type="caution">
    <text evidence="4">The sequence shown here is derived from an EMBL/GenBank/DDBJ whole genome shotgun (WGS) entry which is preliminary data.</text>
</comment>
<dbReference type="EMBL" id="VEWJ01000012">
    <property type="protein sequence ID" value="TPF74341.1"/>
    <property type="molecule type" value="Genomic_DNA"/>
</dbReference>
<feature type="chain" id="PRO_5021248420" evidence="2">
    <location>
        <begin position="25"/>
        <end position="271"/>
    </location>
</feature>
<keyword evidence="5" id="KW-1185">Reference proteome</keyword>
<dbReference type="PANTHER" id="PTHR35936:SF17">
    <property type="entry name" value="ARGININE-BINDING EXTRACELLULAR PROTEIN ARTP"/>
    <property type="match status" value="1"/>
</dbReference>
<dbReference type="Proteomes" id="UP000315388">
    <property type="component" value="Unassembled WGS sequence"/>
</dbReference>
<proteinExistence type="predicted"/>
<gene>
    <name evidence="4" type="ORF">FHY56_14610</name>
</gene>
<keyword evidence="1 2" id="KW-0732">Signal</keyword>
<evidence type="ECO:0000313" key="5">
    <source>
        <dbReference type="Proteomes" id="UP000315388"/>
    </source>
</evidence>
<sequence length="271" mass="29281">MLRKTTLTLLFCAAAGAFSFSASADTLANIKNRSSIKVGIDLGQAPFGMVNGEMKQVGSDVDTARLLAKDLGVELEVVSIAPANRIQFLMTGKVDVVIASFSITEERKKQVDFSYPYAVSQVVVATTKGQKLPTLESLAGKDIAVTRGSTNDTLITEALKEKNIEGARVVRYDDNASTTNAVISGQQDVYAVAASLLIPVNEANPNNQIESQFPLKVFPLAVGLRKNEPALKNWVNDWVMNNLKNGELNKIYQTYHGASLPDDLVAGKFDN</sequence>
<evidence type="ECO:0000256" key="1">
    <source>
        <dbReference type="ARBA" id="ARBA00022729"/>
    </source>
</evidence>
<dbReference type="InterPro" id="IPR001638">
    <property type="entry name" value="Solute-binding_3/MltF_N"/>
</dbReference>
<organism evidence="4 5">
    <name type="scientific">Brucella gallinifaecis</name>
    <dbReference type="NCBI Taxonomy" id="215590"/>
    <lineage>
        <taxon>Bacteria</taxon>
        <taxon>Pseudomonadati</taxon>
        <taxon>Pseudomonadota</taxon>
        <taxon>Alphaproteobacteria</taxon>
        <taxon>Hyphomicrobiales</taxon>
        <taxon>Brucellaceae</taxon>
        <taxon>Brucella/Ochrobactrum group</taxon>
        <taxon>Brucella</taxon>
    </lineage>
</organism>
<dbReference type="Pfam" id="PF00497">
    <property type="entry name" value="SBP_bac_3"/>
    <property type="match status" value="1"/>
</dbReference>
<dbReference type="RefSeq" id="WP_140905896.1">
    <property type="nucleotide sequence ID" value="NZ_JBHTMD010000011.1"/>
</dbReference>
<evidence type="ECO:0000256" key="2">
    <source>
        <dbReference type="SAM" id="SignalP"/>
    </source>
</evidence>
<evidence type="ECO:0000313" key="4">
    <source>
        <dbReference type="EMBL" id="TPF74341.1"/>
    </source>
</evidence>
<dbReference type="OrthoDB" id="6192933at2"/>
<reference evidence="4 5" key="1">
    <citation type="journal article" date="2003" name="Int. J. Syst. Evol. Microbiol.">
        <title>Towards a standardized format for the description of a novel species (of an established genus): Ochrobactrum gallinifaecis sp. nov.</title>
        <authorList>
            <person name="Kampfer P."/>
            <person name="Buczolits S."/>
            <person name="Albrecht A."/>
            <person name="Busse H.J."/>
            <person name="Stackebrandt E."/>
        </authorList>
    </citation>
    <scope>NUCLEOTIDE SEQUENCE [LARGE SCALE GENOMIC DNA]</scope>
    <source>
        <strain evidence="4 5">ISO 196</strain>
    </source>
</reference>
<dbReference type="PANTHER" id="PTHR35936">
    <property type="entry name" value="MEMBRANE-BOUND LYTIC MUREIN TRANSGLYCOSYLASE F"/>
    <property type="match status" value="1"/>
</dbReference>
<dbReference type="SMART" id="SM00062">
    <property type="entry name" value="PBPb"/>
    <property type="match status" value="1"/>
</dbReference>
<name>A0A502BL10_9HYPH</name>
<feature type="domain" description="Solute-binding protein family 3/N-terminal" evidence="3">
    <location>
        <begin position="35"/>
        <end position="259"/>
    </location>
</feature>
<dbReference type="Gene3D" id="3.40.190.10">
    <property type="entry name" value="Periplasmic binding protein-like II"/>
    <property type="match status" value="2"/>
</dbReference>
<accession>A0A502BL10</accession>